<dbReference type="Proteomes" id="UP000184077">
    <property type="component" value="Unassembled WGS sequence"/>
</dbReference>
<dbReference type="AlphaFoldDB" id="A0AAP7TPE0"/>
<reference evidence="1 2" key="1">
    <citation type="submission" date="2016-10" db="EMBL/GenBank/DDBJ databases">
        <title>Comprehensive resistome analysis reveals the prevalence of NDM and MCR-1 in Chinese poultry production.</title>
        <authorList>
            <person name="Wang Y."/>
            <person name="Zhang R."/>
            <person name="Li J."/>
            <person name="Wu Z."/>
            <person name="Wenjuan Y."/>
            <person name="Schwarz S."/>
            <person name="Tyrrell J."/>
            <person name="Zheng Y."/>
            <person name="Wang S."/>
            <person name="Shen Z."/>
            <person name="Liu Z."/>
            <person name="Lei L."/>
            <person name="Li M."/>
            <person name="Zhang Q."/>
            <person name="Wu C."/>
            <person name="Zhang Q."/>
            <person name="Wu Y."/>
            <person name="Walsh T."/>
            <person name="Shen J."/>
        </authorList>
    </citation>
    <scope>NUCLEOTIDE SEQUENCE [LARGE SCALE GENOMIC DNA]</scope>
    <source>
        <strain evidence="1 2">574</strain>
    </source>
</reference>
<organism evidence="1 2">
    <name type="scientific">Escherichia coli</name>
    <dbReference type="NCBI Taxonomy" id="562"/>
    <lineage>
        <taxon>Bacteria</taxon>
        <taxon>Pseudomonadati</taxon>
        <taxon>Pseudomonadota</taxon>
        <taxon>Gammaproteobacteria</taxon>
        <taxon>Enterobacterales</taxon>
        <taxon>Enterobacteriaceae</taxon>
        <taxon>Escherichia</taxon>
    </lineage>
</organism>
<name>A0AAP7TPE0_ECOLX</name>
<dbReference type="EMBL" id="MOHC01000009">
    <property type="protein sequence ID" value="OJN39662.1"/>
    <property type="molecule type" value="Genomic_DNA"/>
</dbReference>
<gene>
    <name evidence="1" type="ORF">BK300_05755</name>
</gene>
<accession>A0AAP7TPE0</accession>
<evidence type="ECO:0000313" key="1">
    <source>
        <dbReference type="EMBL" id="OJN39662.1"/>
    </source>
</evidence>
<sequence>MVYPKNVSILTAPGFKVKLIIHHRPVSTATNRSLLVHRYNFVGNSSGNKEFLPEPPGIIR</sequence>
<comment type="caution">
    <text evidence="1">The sequence shown here is derived from an EMBL/GenBank/DDBJ whole genome shotgun (WGS) entry which is preliminary data.</text>
</comment>
<evidence type="ECO:0000313" key="2">
    <source>
        <dbReference type="Proteomes" id="UP000184077"/>
    </source>
</evidence>
<protein>
    <submittedName>
        <fullName evidence="1">Uncharacterized protein</fullName>
    </submittedName>
</protein>
<proteinExistence type="predicted"/>